<proteinExistence type="predicted"/>
<dbReference type="EMBL" id="CAKXYY010000009">
    <property type="protein sequence ID" value="CAH2353159.1"/>
    <property type="molecule type" value="Genomic_DNA"/>
</dbReference>
<feature type="compositionally biased region" description="Pro residues" evidence="1">
    <location>
        <begin position="66"/>
        <end position="77"/>
    </location>
</feature>
<sequence length="126" mass="14202">MYRNRKVEPTPDRPRETEGQYNRTTKEDSRAKRQRSEPLHLCKSTYISVHIASSSSLSNLYLSSPSPSPSPNSPPPIHHPDYIHSLPCAHQKLNQLKPKKFSGIITNDSMGKKINLEEAVEGRLAV</sequence>
<feature type="region of interest" description="Disordered" evidence="1">
    <location>
        <begin position="1"/>
        <end position="37"/>
    </location>
</feature>
<reference evidence="2" key="1">
    <citation type="submission" date="2022-03" db="EMBL/GenBank/DDBJ databases">
        <authorList>
            <person name="Legras J.-L."/>
            <person name="Devillers H."/>
            <person name="Grondin C."/>
        </authorList>
    </citation>
    <scope>NUCLEOTIDE SEQUENCE</scope>
    <source>
        <strain evidence="2">CLIB 1423</strain>
    </source>
</reference>
<dbReference type="AlphaFoldDB" id="A0A9P0QQM4"/>
<keyword evidence="3" id="KW-1185">Reference proteome</keyword>
<comment type="caution">
    <text evidence="2">The sequence shown here is derived from an EMBL/GenBank/DDBJ whole genome shotgun (WGS) entry which is preliminary data.</text>
</comment>
<evidence type="ECO:0000256" key="1">
    <source>
        <dbReference type="SAM" id="MobiDB-lite"/>
    </source>
</evidence>
<organism evidence="2 3">
    <name type="scientific">[Candida] railenensis</name>
    <dbReference type="NCBI Taxonomy" id="45579"/>
    <lineage>
        <taxon>Eukaryota</taxon>
        <taxon>Fungi</taxon>
        <taxon>Dikarya</taxon>
        <taxon>Ascomycota</taxon>
        <taxon>Saccharomycotina</taxon>
        <taxon>Pichiomycetes</taxon>
        <taxon>Debaryomycetaceae</taxon>
        <taxon>Kurtzmaniella</taxon>
    </lineage>
</organism>
<evidence type="ECO:0000313" key="2">
    <source>
        <dbReference type="EMBL" id="CAH2353159.1"/>
    </source>
</evidence>
<gene>
    <name evidence="2" type="ORF">CLIB1423_09S04104</name>
</gene>
<evidence type="ECO:0000313" key="3">
    <source>
        <dbReference type="Proteomes" id="UP000837801"/>
    </source>
</evidence>
<protein>
    <submittedName>
        <fullName evidence="2">Uncharacterized protein</fullName>
    </submittedName>
</protein>
<dbReference type="Proteomes" id="UP000837801">
    <property type="component" value="Unassembled WGS sequence"/>
</dbReference>
<feature type="region of interest" description="Disordered" evidence="1">
    <location>
        <begin position="58"/>
        <end position="81"/>
    </location>
</feature>
<name>A0A9P0QQM4_9ASCO</name>
<accession>A0A9P0QQM4</accession>